<reference evidence="1 2" key="1">
    <citation type="submission" date="2020-02" db="EMBL/GenBank/DDBJ databases">
        <title>Draft genome sequence of two Spirosoma agri KCTC 52727 and Spirosoma terrae KCTC 52035.</title>
        <authorList>
            <person name="Rojas J."/>
            <person name="Ambika Manirajan B."/>
            <person name="Suarez C."/>
            <person name="Ratering S."/>
            <person name="Schnell S."/>
        </authorList>
    </citation>
    <scope>NUCLEOTIDE SEQUENCE [LARGE SCALE GENOMIC DNA]</scope>
    <source>
        <strain evidence="1 2">KCTC 52035</strain>
    </source>
</reference>
<sequence>MIKDGAHIPSIPAKPVRDLTKDKISRLVEEMFTLPFSGRQNGFMFMENPQKTYLPPTTLEELQQTEWYRTRPSIIQEAIDYLPPLYVYRFKNSGKQCVIVSYGEPEEEGGPVTVTVQKTGEGGSMAELGLGILDQHQVFGVSLDDLERVESK</sequence>
<evidence type="ECO:0000313" key="2">
    <source>
        <dbReference type="Proteomes" id="UP000474175"/>
    </source>
</evidence>
<name>A0A6L9L570_9BACT</name>
<comment type="caution">
    <text evidence="1">The sequence shown here is derived from an EMBL/GenBank/DDBJ whole genome shotgun (WGS) entry which is preliminary data.</text>
</comment>
<dbReference type="AlphaFoldDB" id="A0A6L9L570"/>
<evidence type="ECO:0000313" key="1">
    <source>
        <dbReference type="EMBL" id="NDU95634.1"/>
    </source>
</evidence>
<dbReference type="EMBL" id="JAAFZH010000004">
    <property type="protein sequence ID" value="NDU95634.1"/>
    <property type="molecule type" value="Genomic_DNA"/>
</dbReference>
<keyword evidence="2" id="KW-1185">Reference proteome</keyword>
<accession>A0A6L9L570</accession>
<proteinExistence type="predicted"/>
<gene>
    <name evidence="1" type="ORF">GK108_12185</name>
</gene>
<protein>
    <submittedName>
        <fullName evidence="1">Uncharacterized protein</fullName>
    </submittedName>
</protein>
<organism evidence="1 2">
    <name type="scientific">Spirosoma terrae</name>
    <dbReference type="NCBI Taxonomy" id="1968276"/>
    <lineage>
        <taxon>Bacteria</taxon>
        <taxon>Pseudomonadati</taxon>
        <taxon>Bacteroidota</taxon>
        <taxon>Cytophagia</taxon>
        <taxon>Cytophagales</taxon>
        <taxon>Cytophagaceae</taxon>
        <taxon>Spirosoma</taxon>
    </lineage>
</organism>
<dbReference type="RefSeq" id="WP_163948046.1">
    <property type="nucleotide sequence ID" value="NZ_JAAFZH010000004.1"/>
</dbReference>
<dbReference type="Proteomes" id="UP000474175">
    <property type="component" value="Unassembled WGS sequence"/>
</dbReference>